<dbReference type="SUPFAM" id="SSF81345">
    <property type="entry name" value="ABC transporter involved in vitamin B12 uptake, BtuC"/>
    <property type="match status" value="1"/>
</dbReference>
<name>A0A2A6FR74_9MICO</name>
<dbReference type="Proteomes" id="UP000219994">
    <property type="component" value="Unassembled WGS sequence"/>
</dbReference>
<evidence type="ECO:0000256" key="7">
    <source>
        <dbReference type="ARBA" id="ARBA00023136"/>
    </source>
</evidence>
<keyword evidence="3" id="KW-0813">Transport</keyword>
<feature type="transmembrane region" description="Helical" evidence="8">
    <location>
        <begin position="90"/>
        <end position="111"/>
    </location>
</feature>
<reference evidence="10" key="1">
    <citation type="submission" date="2017-03" db="EMBL/GenBank/DDBJ databases">
        <authorList>
            <person name="Lund M.B."/>
        </authorList>
    </citation>
    <scope>NUCLEOTIDE SEQUENCE [LARGE SCALE GENOMIC DNA]</scope>
</reference>
<keyword evidence="5 8" id="KW-0812">Transmembrane</keyword>
<dbReference type="GO" id="GO:0005886">
    <property type="term" value="C:plasma membrane"/>
    <property type="evidence" value="ECO:0007669"/>
    <property type="project" value="UniProtKB-SubCell"/>
</dbReference>
<protein>
    <recommendedName>
        <fullName evidence="11">Iron ABC transporter permease</fullName>
    </recommendedName>
</protein>
<dbReference type="Pfam" id="PF01032">
    <property type="entry name" value="FecCD"/>
    <property type="match status" value="1"/>
</dbReference>
<organism evidence="9 10">
    <name type="scientific">Candidatus Lumbricidiphila eiseniae</name>
    <dbReference type="NCBI Taxonomy" id="1969409"/>
    <lineage>
        <taxon>Bacteria</taxon>
        <taxon>Bacillati</taxon>
        <taxon>Actinomycetota</taxon>
        <taxon>Actinomycetes</taxon>
        <taxon>Micrococcales</taxon>
        <taxon>Microbacteriaceae</taxon>
        <taxon>Candidatus Lumbricidiphila</taxon>
    </lineage>
</organism>
<proteinExistence type="inferred from homology"/>
<keyword evidence="7 8" id="KW-0472">Membrane</keyword>
<comment type="caution">
    <text evidence="9">The sequence shown here is derived from an EMBL/GenBank/DDBJ whole genome shotgun (WGS) entry which is preliminary data.</text>
</comment>
<evidence type="ECO:0000256" key="6">
    <source>
        <dbReference type="ARBA" id="ARBA00022989"/>
    </source>
</evidence>
<feature type="transmembrane region" description="Helical" evidence="8">
    <location>
        <begin position="265"/>
        <end position="290"/>
    </location>
</feature>
<evidence type="ECO:0000256" key="8">
    <source>
        <dbReference type="SAM" id="Phobius"/>
    </source>
</evidence>
<dbReference type="CDD" id="cd06550">
    <property type="entry name" value="TM_ABC_iron-siderophores_like"/>
    <property type="match status" value="1"/>
</dbReference>
<evidence type="ECO:0000256" key="1">
    <source>
        <dbReference type="ARBA" id="ARBA00004651"/>
    </source>
</evidence>
<dbReference type="GO" id="GO:0022857">
    <property type="term" value="F:transmembrane transporter activity"/>
    <property type="evidence" value="ECO:0007669"/>
    <property type="project" value="InterPro"/>
</dbReference>
<gene>
    <name evidence="9" type="ORF">B5766_06045</name>
</gene>
<dbReference type="AlphaFoldDB" id="A0A2A6FR74"/>
<feature type="transmembrane region" description="Helical" evidence="8">
    <location>
        <begin position="325"/>
        <end position="351"/>
    </location>
</feature>
<feature type="transmembrane region" description="Helical" evidence="8">
    <location>
        <begin position="35"/>
        <end position="56"/>
    </location>
</feature>
<evidence type="ECO:0000256" key="2">
    <source>
        <dbReference type="ARBA" id="ARBA00007935"/>
    </source>
</evidence>
<feature type="transmembrane region" description="Helical" evidence="8">
    <location>
        <begin position="297"/>
        <end position="319"/>
    </location>
</feature>
<dbReference type="InterPro" id="IPR037294">
    <property type="entry name" value="ABC_BtuC-like"/>
</dbReference>
<evidence type="ECO:0000256" key="3">
    <source>
        <dbReference type="ARBA" id="ARBA00022448"/>
    </source>
</evidence>
<dbReference type="EMBL" id="NAEP01000034">
    <property type="protein sequence ID" value="PDQ35384.1"/>
    <property type="molecule type" value="Genomic_DNA"/>
</dbReference>
<dbReference type="PANTHER" id="PTHR30472:SF24">
    <property type="entry name" value="FERRIC ENTEROBACTIN TRANSPORT SYSTEM PERMEASE PROTEIN FEPG"/>
    <property type="match status" value="1"/>
</dbReference>
<evidence type="ECO:0000313" key="10">
    <source>
        <dbReference type="Proteomes" id="UP000219994"/>
    </source>
</evidence>
<dbReference type="InterPro" id="IPR000522">
    <property type="entry name" value="ABC_transptr_permease_BtuC"/>
</dbReference>
<dbReference type="Gene3D" id="1.10.3470.10">
    <property type="entry name" value="ABC transporter involved in vitamin B12 uptake, BtuC"/>
    <property type="match status" value="1"/>
</dbReference>
<comment type="subcellular location">
    <subcellularLocation>
        <location evidence="1">Cell membrane</location>
        <topology evidence="1">Multi-pass membrane protein</topology>
    </subcellularLocation>
</comment>
<evidence type="ECO:0008006" key="11">
    <source>
        <dbReference type="Google" id="ProtNLM"/>
    </source>
</evidence>
<dbReference type="GO" id="GO:0033214">
    <property type="term" value="P:siderophore-iron import into cell"/>
    <property type="evidence" value="ECO:0007669"/>
    <property type="project" value="TreeGrafter"/>
</dbReference>
<feature type="transmembrane region" description="Helical" evidence="8">
    <location>
        <begin position="120"/>
        <end position="138"/>
    </location>
</feature>
<comment type="similarity">
    <text evidence="2">Belongs to the binding-protein-dependent transport system permease family. FecCD subfamily.</text>
</comment>
<keyword evidence="6 8" id="KW-1133">Transmembrane helix</keyword>
<evidence type="ECO:0000256" key="5">
    <source>
        <dbReference type="ARBA" id="ARBA00022692"/>
    </source>
</evidence>
<evidence type="ECO:0000256" key="4">
    <source>
        <dbReference type="ARBA" id="ARBA00022475"/>
    </source>
</evidence>
<dbReference type="PANTHER" id="PTHR30472">
    <property type="entry name" value="FERRIC ENTEROBACTIN TRANSPORT SYSTEM PERMEASE PROTEIN"/>
    <property type="match status" value="1"/>
</dbReference>
<feature type="transmembrane region" description="Helical" evidence="8">
    <location>
        <begin position="144"/>
        <end position="165"/>
    </location>
</feature>
<feature type="transmembrane region" description="Helical" evidence="8">
    <location>
        <begin position="172"/>
        <end position="194"/>
    </location>
</feature>
<evidence type="ECO:0000313" key="9">
    <source>
        <dbReference type="EMBL" id="PDQ35384.1"/>
    </source>
</evidence>
<accession>A0A2A6FR74</accession>
<keyword evidence="4" id="KW-1003">Cell membrane</keyword>
<sequence length="359" mass="35700">MTGWRRVAGGTGCSADGHVPALRLSALRAGARHRAILVAGLCVAGVVGLAFTALLLGATSLPATRVVATLFGGGDPGEQLIVLGLRAPRIAAALLAGVGFAMAGATFQSLLHNPLASPDILGISGGASLGALVCLLVLGATGPLVALGAFAGAMGVAFVIWAVAWNRGLHGIRFVLVGVGVAYLCGALVGWLIASANVRVALSAFQWTVGSVADVRGDSLGLLTVGTAVCAGWVLVRSRMLRPLVLGDDRARSLGVRVNAARGELLGAAVLLVALATSVTGPISFIALCAPAIARRLVGHGSAAVGTAGVIGAALTLAADVAGQFAIPGLVAPVGIVTGILGAPYVLWLLARTDRRGPQ</sequence>